<accession>A0ABT2YWE0</accession>
<feature type="domain" description="Tetrapyrrole biosynthesis uroporphyrinogen III synthase" evidence="1">
    <location>
        <begin position="4"/>
        <end position="193"/>
    </location>
</feature>
<protein>
    <submittedName>
        <fullName evidence="2">Uroporphyrinogen-III synthase</fullName>
    </submittedName>
</protein>
<dbReference type="SUPFAM" id="SSF69618">
    <property type="entry name" value="HemD-like"/>
    <property type="match status" value="1"/>
</dbReference>
<reference evidence="2 3" key="1">
    <citation type="submission" date="2022-10" db="EMBL/GenBank/DDBJ databases">
        <title>Defluviimonas sp. nov., isolated from ocean surface water.</title>
        <authorList>
            <person name="He W."/>
            <person name="Wang L."/>
            <person name="Zhang D.-F."/>
        </authorList>
    </citation>
    <scope>NUCLEOTIDE SEQUENCE [LARGE SCALE GENOMIC DNA]</scope>
    <source>
        <strain evidence="2 3">WL0075</strain>
    </source>
</reference>
<dbReference type="RefSeq" id="WP_263719924.1">
    <property type="nucleotide sequence ID" value="NZ_JAOWLA010000001.1"/>
</dbReference>
<dbReference type="EMBL" id="JAOWLA010000001">
    <property type="protein sequence ID" value="MCV2863183.1"/>
    <property type="molecule type" value="Genomic_DNA"/>
</dbReference>
<keyword evidence="3" id="KW-1185">Reference proteome</keyword>
<proteinExistence type="predicted"/>
<name>A0ABT2YWE0_9RHOB</name>
<dbReference type="InterPro" id="IPR036108">
    <property type="entry name" value="4pyrrol_syn_uPrphyn_synt_sf"/>
</dbReference>
<evidence type="ECO:0000259" key="1">
    <source>
        <dbReference type="Pfam" id="PF02602"/>
    </source>
</evidence>
<sequence length="206" mass="21127">MASPLTETRYLDAAMELTGCTAVIFTSANAVTGFCRLSPRRDLEALCVGARTAEVARRAGFAASEGPGDAEGLARQIVTNGGHRRLVYPHGAEIAFDMEGQLAKAGIDLVSTIVYDQVPCRADDRLLAALGAGTPLLLPLFSPASARRAAEVMAGARAPLLVAAMSERVAKAALALDPAAMRIAARPDAPAMLATLGALIAASGSA</sequence>
<dbReference type="Pfam" id="PF02602">
    <property type="entry name" value="HEM4"/>
    <property type="match status" value="1"/>
</dbReference>
<dbReference type="InterPro" id="IPR003754">
    <property type="entry name" value="4pyrrol_synth_uPrphyn_synth"/>
</dbReference>
<dbReference type="CDD" id="cd06578">
    <property type="entry name" value="HemD"/>
    <property type="match status" value="1"/>
</dbReference>
<gene>
    <name evidence="2" type="ORF">OE647_00355</name>
</gene>
<comment type="caution">
    <text evidence="2">The sequence shown here is derived from an EMBL/GenBank/DDBJ whole genome shotgun (WGS) entry which is preliminary data.</text>
</comment>
<organism evidence="2 3">
    <name type="scientific">Albidovulum sediminicola</name>
    <dbReference type="NCBI Taxonomy" id="2984331"/>
    <lineage>
        <taxon>Bacteria</taxon>
        <taxon>Pseudomonadati</taxon>
        <taxon>Pseudomonadota</taxon>
        <taxon>Alphaproteobacteria</taxon>
        <taxon>Rhodobacterales</taxon>
        <taxon>Paracoccaceae</taxon>
        <taxon>Albidovulum</taxon>
    </lineage>
</organism>
<dbReference type="Gene3D" id="3.40.50.10090">
    <property type="match status" value="2"/>
</dbReference>
<evidence type="ECO:0000313" key="3">
    <source>
        <dbReference type="Proteomes" id="UP001652503"/>
    </source>
</evidence>
<evidence type="ECO:0000313" key="2">
    <source>
        <dbReference type="EMBL" id="MCV2863183.1"/>
    </source>
</evidence>
<dbReference type="Proteomes" id="UP001652503">
    <property type="component" value="Unassembled WGS sequence"/>
</dbReference>